<comment type="caution">
    <text evidence="2">The sequence shown here is derived from an EMBL/GenBank/DDBJ whole genome shotgun (WGS) entry which is preliminary data.</text>
</comment>
<feature type="region of interest" description="Disordered" evidence="1">
    <location>
        <begin position="1"/>
        <end position="201"/>
    </location>
</feature>
<evidence type="ECO:0000256" key="1">
    <source>
        <dbReference type="SAM" id="MobiDB-lite"/>
    </source>
</evidence>
<gene>
    <name evidence="2" type="ORF">N7505_008175</name>
</gene>
<organism evidence="2 3">
    <name type="scientific">Penicillium chrysogenum</name>
    <name type="common">Penicillium notatum</name>
    <dbReference type="NCBI Taxonomy" id="5076"/>
    <lineage>
        <taxon>Eukaryota</taxon>
        <taxon>Fungi</taxon>
        <taxon>Dikarya</taxon>
        <taxon>Ascomycota</taxon>
        <taxon>Pezizomycotina</taxon>
        <taxon>Eurotiomycetes</taxon>
        <taxon>Eurotiomycetidae</taxon>
        <taxon>Eurotiales</taxon>
        <taxon>Aspergillaceae</taxon>
        <taxon>Penicillium</taxon>
        <taxon>Penicillium chrysogenum species complex</taxon>
    </lineage>
</organism>
<accession>A0ABQ8WD87</accession>
<proteinExistence type="predicted"/>
<protein>
    <submittedName>
        <fullName evidence="2">Uncharacterized protein</fullName>
    </submittedName>
</protein>
<reference evidence="2 3" key="1">
    <citation type="journal article" date="2023" name="IMA Fungus">
        <title>Comparative genomic study of the Penicillium genus elucidates a diverse pangenome and 15 lateral gene transfer events.</title>
        <authorList>
            <person name="Petersen C."/>
            <person name="Sorensen T."/>
            <person name="Nielsen M.R."/>
            <person name="Sondergaard T.E."/>
            <person name="Sorensen J.L."/>
            <person name="Fitzpatrick D.A."/>
            <person name="Frisvad J.C."/>
            <person name="Nielsen K.L."/>
        </authorList>
    </citation>
    <scope>NUCLEOTIDE SEQUENCE [LARGE SCALE GENOMIC DNA]</scope>
    <source>
        <strain evidence="2 3">IBT 3361</strain>
    </source>
</reference>
<evidence type="ECO:0000313" key="2">
    <source>
        <dbReference type="EMBL" id="KAJ5264254.1"/>
    </source>
</evidence>
<feature type="compositionally biased region" description="Basic and acidic residues" evidence="1">
    <location>
        <begin position="191"/>
        <end position="201"/>
    </location>
</feature>
<evidence type="ECO:0000313" key="3">
    <source>
        <dbReference type="Proteomes" id="UP001220256"/>
    </source>
</evidence>
<feature type="compositionally biased region" description="Basic and acidic residues" evidence="1">
    <location>
        <begin position="163"/>
        <end position="175"/>
    </location>
</feature>
<dbReference type="Proteomes" id="UP001220256">
    <property type="component" value="Unassembled WGS sequence"/>
</dbReference>
<keyword evidence="3" id="KW-1185">Reference proteome</keyword>
<feature type="compositionally biased region" description="Polar residues" evidence="1">
    <location>
        <begin position="43"/>
        <end position="56"/>
    </location>
</feature>
<dbReference type="EMBL" id="JAPVEB010000005">
    <property type="protein sequence ID" value="KAJ5264254.1"/>
    <property type="molecule type" value="Genomic_DNA"/>
</dbReference>
<name>A0ABQ8WD87_PENCH</name>
<sequence>MSSKFAKERRRKAVSHISVQDLPHDTSNDGHGSSTPMDFIPSQRKNNGGVTVTKNTGPLWLTLGGARSNSNGAQRRRRGLAKPPRARGLPGPNRRAHDPPRAATLQERARQDSRAAQLAERGLPVNTPSGPSRRGIVTSRQAPFAANRTPPPANKNQARMSPRVKEEPPRVKEEPSSPPQRPEAAVVPPEKSPENLKKFEK</sequence>